<dbReference type="EMBL" id="JANBUW010000018">
    <property type="protein sequence ID" value="KAJ2851076.1"/>
    <property type="molecule type" value="Genomic_DNA"/>
</dbReference>
<dbReference type="OrthoDB" id="73875at2759"/>
<dbReference type="SUPFAM" id="SSF54556">
    <property type="entry name" value="Chitinase insertion domain"/>
    <property type="match status" value="1"/>
</dbReference>
<feature type="domain" description="GH18" evidence="2">
    <location>
        <begin position="13"/>
        <end position="382"/>
    </location>
</feature>
<feature type="compositionally biased region" description="Polar residues" evidence="1">
    <location>
        <begin position="377"/>
        <end position="389"/>
    </location>
</feature>
<dbReference type="Gene3D" id="3.10.50.10">
    <property type="match status" value="1"/>
</dbReference>
<comment type="caution">
    <text evidence="3">The sequence shown here is derived from an EMBL/GenBank/DDBJ whole genome shotgun (WGS) entry which is preliminary data.</text>
</comment>
<dbReference type="PANTHER" id="PTHR11177">
    <property type="entry name" value="CHITINASE"/>
    <property type="match status" value="1"/>
</dbReference>
<dbReference type="SUPFAM" id="SSF51445">
    <property type="entry name" value="(Trans)glycosidases"/>
    <property type="match status" value="1"/>
</dbReference>
<evidence type="ECO:0000313" key="4">
    <source>
        <dbReference type="Proteomes" id="UP001139887"/>
    </source>
</evidence>
<dbReference type="Proteomes" id="UP001139887">
    <property type="component" value="Unassembled WGS sequence"/>
</dbReference>
<dbReference type="InterPro" id="IPR001223">
    <property type="entry name" value="Glyco_hydro18_cat"/>
</dbReference>
<sequence length="492" mass="53453">MLVLVAARTAYSNIIAGYAPSWKNMTDVDLSSYTHINLAYAEPMANGSFILEASYNVLEFASKIQKAGVRPLLALGGWSGSIYFSEIVKSEDSRKHLITGIVESLRDNHLDGVDIDWVANECNKLDVQNDAANLLTFLKELRGEFDSQFADAKKLIALGVGMTPFLGPEGPLKDVSEYAKLVDYINILAYDVNGPHGDTTGPNAPLSLQQGKGSQASLISAVDSWTAAKFPASQITAGLAFYGRAATAKADMAAQSWNIYQPREEEIPRGDNDDGLWADRCNNKPPHFSGVWSYNNLRKQGMLESAEVAAGPWQRYWDSASLTPWLYNAETKMFISYDDVPSIKAKADYVVERGLGGVGVFDITMDHQGELMNSLRSVISPGSNHSQEAPSSSAPQPTSSVPSTSTFSSTKLESSSSSPLYSETSSEEGNKDSSELHIGSNCGDNVQYRCMREDGKDSEFAICAAGVWVSQHCGSGTACIQNGNYIYCDWPR</sequence>
<dbReference type="InterPro" id="IPR005089">
    <property type="entry name" value="CBM19"/>
</dbReference>
<dbReference type="GO" id="GO:0005975">
    <property type="term" value="P:carbohydrate metabolic process"/>
    <property type="evidence" value="ECO:0007669"/>
    <property type="project" value="InterPro"/>
</dbReference>
<dbReference type="InterPro" id="IPR011583">
    <property type="entry name" value="Chitinase_II/V-like_cat"/>
</dbReference>
<dbReference type="PROSITE" id="PS51910">
    <property type="entry name" value="GH18_2"/>
    <property type="match status" value="1"/>
</dbReference>
<dbReference type="GO" id="GO:0008061">
    <property type="term" value="F:chitin binding"/>
    <property type="evidence" value="ECO:0007669"/>
    <property type="project" value="InterPro"/>
</dbReference>
<protein>
    <recommendedName>
        <fullName evidence="2">GH18 domain-containing protein</fullName>
    </recommendedName>
</protein>
<evidence type="ECO:0000256" key="1">
    <source>
        <dbReference type="SAM" id="MobiDB-lite"/>
    </source>
</evidence>
<accession>A0A9W8M0W2</accession>
<keyword evidence="4" id="KW-1185">Reference proteome</keyword>
<organism evidence="3 4">
    <name type="scientific">Coemansia brasiliensis</name>
    <dbReference type="NCBI Taxonomy" id="2650707"/>
    <lineage>
        <taxon>Eukaryota</taxon>
        <taxon>Fungi</taxon>
        <taxon>Fungi incertae sedis</taxon>
        <taxon>Zoopagomycota</taxon>
        <taxon>Kickxellomycotina</taxon>
        <taxon>Kickxellomycetes</taxon>
        <taxon>Kickxellales</taxon>
        <taxon>Kickxellaceae</taxon>
        <taxon>Coemansia</taxon>
    </lineage>
</organism>
<dbReference type="Gene3D" id="3.20.20.80">
    <property type="entry name" value="Glycosidases"/>
    <property type="match status" value="1"/>
</dbReference>
<dbReference type="InterPro" id="IPR017853">
    <property type="entry name" value="GH"/>
</dbReference>
<dbReference type="AlphaFoldDB" id="A0A9W8M0W2"/>
<dbReference type="PANTHER" id="PTHR11177:SF392">
    <property type="entry name" value="HAP41P"/>
    <property type="match status" value="1"/>
</dbReference>
<name>A0A9W8M0W2_9FUNG</name>
<dbReference type="Pfam" id="PF00704">
    <property type="entry name" value="Glyco_hydro_18"/>
    <property type="match status" value="1"/>
</dbReference>
<dbReference type="GO" id="GO:0004568">
    <property type="term" value="F:chitinase activity"/>
    <property type="evidence" value="ECO:0007669"/>
    <property type="project" value="TreeGrafter"/>
</dbReference>
<feature type="compositionally biased region" description="Low complexity" evidence="1">
    <location>
        <begin position="390"/>
        <end position="424"/>
    </location>
</feature>
<gene>
    <name evidence="3" type="ORF">IWW36_001423</name>
</gene>
<dbReference type="SMART" id="SM00636">
    <property type="entry name" value="Glyco_18"/>
    <property type="match status" value="1"/>
</dbReference>
<evidence type="ECO:0000313" key="3">
    <source>
        <dbReference type="EMBL" id="KAJ2851076.1"/>
    </source>
</evidence>
<dbReference type="Pfam" id="PF03427">
    <property type="entry name" value="CBM_19"/>
    <property type="match status" value="1"/>
</dbReference>
<evidence type="ECO:0000259" key="2">
    <source>
        <dbReference type="PROSITE" id="PS51910"/>
    </source>
</evidence>
<proteinExistence type="predicted"/>
<dbReference type="GO" id="GO:0005576">
    <property type="term" value="C:extracellular region"/>
    <property type="evidence" value="ECO:0007669"/>
    <property type="project" value="TreeGrafter"/>
</dbReference>
<dbReference type="InterPro" id="IPR029070">
    <property type="entry name" value="Chitinase_insertion_sf"/>
</dbReference>
<reference evidence="3" key="1">
    <citation type="submission" date="2022-07" db="EMBL/GenBank/DDBJ databases">
        <title>Phylogenomic reconstructions and comparative analyses of Kickxellomycotina fungi.</title>
        <authorList>
            <person name="Reynolds N.K."/>
            <person name="Stajich J.E."/>
            <person name="Barry K."/>
            <person name="Grigoriev I.V."/>
            <person name="Crous P."/>
            <person name="Smith M.E."/>
        </authorList>
    </citation>
    <scope>NUCLEOTIDE SEQUENCE</scope>
    <source>
        <strain evidence="3">NRRL 1566</strain>
    </source>
</reference>
<dbReference type="GO" id="GO:0006032">
    <property type="term" value="P:chitin catabolic process"/>
    <property type="evidence" value="ECO:0007669"/>
    <property type="project" value="InterPro"/>
</dbReference>
<feature type="region of interest" description="Disordered" evidence="1">
    <location>
        <begin position="377"/>
        <end position="438"/>
    </location>
</feature>
<dbReference type="InterPro" id="IPR050314">
    <property type="entry name" value="Glycosyl_Hydrlase_18"/>
</dbReference>